<organism evidence="2 3">
    <name type="scientific">Bugula neritina</name>
    <name type="common">Brown bryozoan</name>
    <name type="synonym">Sertularia neritina</name>
    <dbReference type="NCBI Taxonomy" id="10212"/>
    <lineage>
        <taxon>Eukaryota</taxon>
        <taxon>Metazoa</taxon>
        <taxon>Spiralia</taxon>
        <taxon>Lophotrochozoa</taxon>
        <taxon>Bryozoa</taxon>
        <taxon>Gymnolaemata</taxon>
        <taxon>Cheilostomatida</taxon>
        <taxon>Flustrina</taxon>
        <taxon>Buguloidea</taxon>
        <taxon>Bugulidae</taxon>
        <taxon>Bugula</taxon>
    </lineage>
</organism>
<feature type="compositionally biased region" description="Basic and acidic residues" evidence="1">
    <location>
        <begin position="182"/>
        <end position="191"/>
    </location>
</feature>
<feature type="region of interest" description="Disordered" evidence="1">
    <location>
        <begin position="126"/>
        <end position="215"/>
    </location>
</feature>
<name>A0A7J7KMD8_BUGNE</name>
<comment type="caution">
    <text evidence="2">The sequence shown here is derived from an EMBL/GenBank/DDBJ whole genome shotgun (WGS) entry which is preliminary data.</text>
</comment>
<dbReference type="EMBL" id="VXIV02000274">
    <property type="protein sequence ID" value="KAF6039330.1"/>
    <property type="molecule type" value="Genomic_DNA"/>
</dbReference>
<reference evidence="2" key="1">
    <citation type="submission" date="2020-06" db="EMBL/GenBank/DDBJ databases">
        <title>Draft genome of Bugula neritina, a colonial animal packing powerful symbionts and potential medicines.</title>
        <authorList>
            <person name="Rayko M."/>
        </authorList>
    </citation>
    <scope>NUCLEOTIDE SEQUENCE [LARGE SCALE GENOMIC DNA]</scope>
    <source>
        <strain evidence="2">Kwan_BN1</strain>
    </source>
</reference>
<feature type="compositionally biased region" description="Basic residues" evidence="1">
    <location>
        <begin position="335"/>
        <end position="347"/>
    </location>
</feature>
<feature type="compositionally biased region" description="Basic and acidic residues" evidence="1">
    <location>
        <begin position="324"/>
        <end position="334"/>
    </location>
</feature>
<dbReference type="Proteomes" id="UP000593567">
    <property type="component" value="Unassembled WGS sequence"/>
</dbReference>
<feature type="region of interest" description="Disordered" evidence="1">
    <location>
        <begin position="299"/>
        <end position="439"/>
    </location>
</feature>
<keyword evidence="3" id="KW-1185">Reference proteome</keyword>
<evidence type="ECO:0000313" key="2">
    <source>
        <dbReference type="EMBL" id="KAF6039330.1"/>
    </source>
</evidence>
<gene>
    <name evidence="2" type="ORF">EB796_002356</name>
</gene>
<feature type="region of interest" description="Disordered" evidence="1">
    <location>
        <begin position="49"/>
        <end position="75"/>
    </location>
</feature>
<protein>
    <submittedName>
        <fullName evidence="2">Uncharacterized protein</fullName>
    </submittedName>
</protein>
<feature type="compositionally biased region" description="Polar residues" evidence="1">
    <location>
        <begin position="164"/>
        <end position="176"/>
    </location>
</feature>
<proteinExistence type="predicted"/>
<feature type="compositionally biased region" description="Basic residues" evidence="1">
    <location>
        <begin position="398"/>
        <end position="407"/>
    </location>
</feature>
<feature type="compositionally biased region" description="Basic and acidic residues" evidence="1">
    <location>
        <begin position="375"/>
        <end position="385"/>
    </location>
</feature>
<feature type="compositionally biased region" description="Low complexity" evidence="1">
    <location>
        <begin position="307"/>
        <end position="322"/>
    </location>
</feature>
<feature type="compositionally biased region" description="Polar residues" evidence="1">
    <location>
        <begin position="348"/>
        <end position="359"/>
    </location>
</feature>
<accession>A0A7J7KMD8</accession>
<evidence type="ECO:0000256" key="1">
    <source>
        <dbReference type="SAM" id="MobiDB-lite"/>
    </source>
</evidence>
<evidence type="ECO:0000313" key="3">
    <source>
        <dbReference type="Proteomes" id="UP000593567"/>
    </source>
</evidence>
<feature type="compositionally biased region" description="Polar residues" evidence="1">
    <location>
        <begin position="408"/>
        <end position="433"/>
    </location>
</feature>
<sequence>MESPMELVIGLLQTDNNSTCNDETIMTTASATSAASDATVYAPASLGNSTSQYNDGNNHVAASSQPDEATPQEKVVETPPIISPVRQTIASRQMISISAVSESGDIVYASVDESGAGKGDSVLSPSIAASPHPSERITSCCRDSKNPVSPLTRSRIKKMAANRKMNSSASASTTVSIPVRESSAKHFERGLQRVRRPPGGRLESPDNSVDMTTSDEDEVAGIVTRKDSASPVEPCIDLSLNEENQRAGSCQVPAVFPSALLDLPSQCEMPGKTINRKILSEIKQLACDGNVQSVDNISSSFHSQRNSESNSSPVDSLLSSASTPKDKENLEQHTHKSQKLITKKQKNRPSSEITNSQVIQEDCESLKSELFSQKENADSHDKVDVAEPVGGNQSGSRRSARLSRKQRNASSSFSTPSVSNADDSLTSPSTNCDQVAKKK</sequence>
<dbReference type="AlphaFoldDB" id="A0A7J7KMD8"/>
<feature type="compositionally biased region" description="Polar residues" evidence="1">
    <location>
        <begin position="49"/>
        <end position="67"/>
    </location>
</feature>